<dbReference type="EMBL" id="LAZR01057512">
    <property type="protein sequence ID" value="KKK71925.1"/>
    <property type="molecule type" value="Genomic_DNA"/>
</dbReference>
<dbReference type="AlphaFoldDB" id="A0A0F8YE22"/>
<protein>
    <submittedName>
        <fullName evidence="2">Uncharacterized protein</fullName>
    </submittedName>
</protein>
<proteinExistence type="predicted"/>
<sequence>MAKGRAVHDHGVEVLALDMLLKGEEAGEVDQAGEDGDVVGQGLVHVAPDEQVAQPGEEGVGRVVTAGHRLQRPEVGGHGRRPVAQGVVEGGGEAGPEALIPLDRLFEVLRQPISVSATFSGPISSGAEIDQFGERLGFSIERGRRRALARA</sequence>
<comment type="caution">
    <text evidence="2">The sequence shown here is derived from an EMBL/GenBank/DDBJ whole genome shotgun (WGS) entry which is preliminary data.</text>
</comment>
<accession>A0A0F8YE22</accession>
<name>A0A0F8YE22_9ZZZZ</name>
<gene>
    <name evidence="2" type="ORF">LCGC14_2909040</name>
</gene>
<organism evidence="2">
    <name type="scientific">marine sediment metagenome</name>
    <dbReference type="NCBI Taxonomy" id="412755"/>
    <lineage>
        <taxon>unclassified sequences</taxon>
        <taxon>metagenomes</taxon>
        <taxon>ecological metagenomes</taxon>
    </lineage>
</organism>
<evidence type="ECO:0000256" key="1">
    <source>
        <dbReference type="SAM" id="MobiDB-lite"/>
    </source>
</evidence>
<evidence type="ECO:0000313" key="2">
    <source>
        <dbReference type="EMBL" id="KKK71925.1"/>
    </source>
</evidence>
<feature type="region of interest" description="Disordered" evidence="1">
    <location>
        <begin position="70"/>
        <end position="92"/>
    </location>
</feature>
<reference evidence="2" key="1">
    <citation type="journal article" date="2015" name="Nature">
        <title>Complex archaea that bridge the gap between prokaryotes and eukaryotes.</title>
        <authorList>
            <person name="Spang A."/>
            <person name="Saw J.H."/>
            <person name="Jorgensen S.L."/>
            <person name="Zaremba-Niedzwiedzka K."/>
            <person name="Martijn J."/>
            <person name="Lind A.E."/>
            <person name="van Eijk R."/>
            <person name="Schleper C."/>
            <person name="Guy L."/>
            <person name="Ettema T.J."/>
        </authorList>
    </citation>
    <scope>NUCLEOTIDE SEQUENCE</scope>
</reference>